<comment type="caution">
    <text evidence="1">The sequence shown here is derived from an EMBL/GenBank/DDBJ whole genome shotgun (WGS) entry which is preliminary data.</text>
</comment>
<reference evidence="1" key="1">
    <citation type="submission" date="2021-01" db="EMBL/GenBank/DDBJ databases">
        <title>Adiantum capillus-veneris genome.</title>
        <authorList>
            <person name="Fang Y."/>
            <person name="Liao Q."/>
        </authorList>
    </citation>
    <scope>NUCLEOTIDE SEQUENCE</scope>
    <source>
        <strain evidence="1">H3</strain>
        <tissue evidence="1">Leaf</tissue>
    </source>
</reference>
<accession>A0A9D4ZBJ4</accession>
<dbReference type="OrthoDB" id="1990355at2759"/>
<organism evidence="1 2">
    <name type="scientific">Adiantum capillus-veneris</name>
    <name type="common">Maidenhair fern</name>
    <dbReference type="NCBI Taxonomy" id="13818"/>
    <lineage>
        <taxon>Eukaryota</taxon>
        <taxon>Viridiplantae</taxon>
        <taxon>Streptophyta</taxon>
        <taxon>Embryophyta</taxon>
        <taxon>Tracheophyta</taxon>
        <taxon>Polypodiopsida</taxon>
        <taxon>Polypodiidae</taxon>
        <taxon>Polypodiales</taxon>
        <taxon>Pteridineae</taxon>
        <taxon>Pteridaceae</taxon>
        <taxon>Vittarioideae</taxon>
        <taxon>Adiantum</taxon>
    </lineage>
</organism>
<sequence length="141" mass="15992">MAMPSSLTSLPSNAFCLALEGRELMFLAVEFGLDWAKHAHPLDWETKHYRGEMVAYNTRKNLFKCMFDGDSTLYMLLWDSIRSYIIREEHMPVDADTTIAFDDGDDISLAEFLASKKREYGFSNVCPSMGLPIVHDVVATT</sequence>
<evidence type="ECO:0000313" key="1">
    <source>
        <dbReference type="EMBL" id="KAI5067867.1"/>
    </source>
</evidence>
<dbReference type="AlphaFoldDB" id="A0A9D4ZBJ4"/>
<dbReference type="Proteomes" id="UP000886520">
    <property type="component" value="Chromosome 16"/>
</dbReference>
<keyword evidence="2" id="KW-1185">Reference proteome</keyword>
<protein>
    <submittedName>
        <fullName evidence="1">Uncharacterized protein</fullName>
    </submittedName>
</protein>
<name>A0A9D4ZBJ4_ADICA</name>
<gene>
    <name evidence="1" type="ORF">GOP47_0016212</name>
</gene>
<proteinExistence type="predicted"/>
<evidence type="ECO:0000313" key="2">
    <source>
        <dbReference type="Proteomes" id="UP000886520"/>
    </source>
</evidence>
<dbReference type="EMBL" id="JABFUD020000016">
    <property type="protein sequence ID" value="KAI5067867.1"/>
    <property type="molecule type" value="Genomic_DNA"/>
</dbReference>